<dbReference type="AlphaFoldDB" id="A0A517NZ60"/>
<sequence>MADIHSQFSTHDFELPLTPPPDRPATVLVDGLPDDCDRIADLRPSVWCGADIDSRHCVHNWRDHMRTANSPQLHRAGDRYRWLLLFPPPPGLGSICNDRWLGSAAERSNPPLPGDVPVDGQPRVSPLVPMNTGPTRSPRALTARLRIGNHHPAKA</sequence>
<organism evidence="2 3">
    <name type="scientific">Stieleria marina</name>
    <dbReference type="NCBI Taxonomy" id="1930275"/>
    <lineage>
        <taxon>Bacteria</taxon>
        <taxon>Pseudomonadati</taxon>
        <taxon>Planctomycetota</taxon>
        <taxon>Planctomycetia</taxon>
        <taxon>Pirellulales</taxon>
        <taxon>Pirellulaceae</taxon>
        <taxon>Stieleria</taxon>
    </lineage>
</organism>
<evidence type="ECO:0000256" key="1">
    <source>
        <dbReference type="SAM" id="MobiDB-lite"/>
    </source>
</evidence>
<evidence type="ECO:0000313" key="2">
    <source>
        <dbReference type="EMBL" id="QDT12406.1"/>
    </source>
</evidence>
<reference evidence="2 3" key="1">
    <citation type="submission" date="2019-02" db="EMBL/GenBank/DDBJ databases">
        <title>Deep-cultivation of Planctomycetes and their phenomic and genomic characterization uncovers novel biology.</title>
        <authorList>
            <person name="Wiegand S."/>
            <person name="Jogler M."/>
            <person name="Boedeker C."/>
            <person name="Pinto D."/>
            <person name="Vollmers J."/>
            <person name="Rivas-Marin E."/>
            <person name="Kohn T."/>
            <person name="Peeters S.H."/>
            <person name="Heuer A."/>
            <person name="Rast P."/>
            <person name="Oberbeckmann S."/>
            <person name="Bunk B."/>
            <person name="Jeske O."/>
            <person name="Meyerdierks A."/>
            <person name="Storesund J.E."/>
            <person name="Kallscheuer N."/>
            <person name="Luecker S."/>
            <person name="Lage O.M."/>
            <person name="Pohl T."/>
            <person name="Merkel B.J."/>
            <person name="Hornburger P."/>
            <person name="Mueller R.-W."/>
            <person name="Bruemmer F."/>
            <person name="Labrenz M."/>
            <person name="Spormann A.M."/>
            <person name="Op den Camp H."/>
            <person name="Overmann J."/>
            <person name="Amann R."/>
            <person name="Jetten M.S.M."/>
            <person name="Mascher T."/>
            <person name="Medema M.H."/>
            <person name="Devos D.P."/>
            <person name="Kaster A.-K."/>
            <person name="Ovreas L."/>
            <person name="Rohde M."/>
            <person name="Galperin M.Y."/>
            <person name="Jogler C."/>
        </authorList>
    </citation>
    <scope>NUCLEOTIDE SEQUENCE [LARGE SCALE GENOMIC DNA]</scope>
    <source>
        <strain evidence="2 3">K23_9</strain>
    </source>
</reference>
<protein>
    <submittedName>
        <fullName evidence="2">Uncharacterized protein</fullName>
    </submittedName>
</protein>
<name>A0A517NZ60_9BACT</name>
<accession>A0A517NZ60</accession>
<feature type="region of interest" description="Disordered" evidence="1">
    <location>
        <begin position="1"/>
        <end position="22"/>
    </location>
</feature>
<dbReference type="EMBL" id="CP036526">
    <property type="protein sequence ID" value="QDT12406.1"/>
    <property type="molecule type" value="Genomic_DNA"/>
</dbReference>
<evidence type="ECO:0000313" key="3">
    <source>
        <dbReference type="Proteomes" id="UP000319817"/>
    </source>
</evidence>
<dbReference type="Proteomes" id="UP000319817">
    <property type="component" value="Chromosome"/>
</dbReference>
<keyword evidence="3" id="KW-1185">Reference proteome</keyword>
<proteinExistence type="predicted"/>
<gene>
    <name evidence="2" type="ORF">K239x_44160</name>
</gene>
<feature type="compositionally biased region" description="Polar residues" evidence="1">
    <location>
        <begin position="1"/>
        <end position="10"/>
    </location>
</feature>